<dbReference type="VEuPathDB" id="FungiDB:TREMEDRAFT_64495"/>
<feature type="region of interest" description="Disordered" evidence="1">
    <location>
        <begin position="202"/>
        <end position="256"/>
    </location>
</feature>
<evidence type="ECO:0000256" key="1">
    <source>
        <dbReference type="SAM" id="MobiDB-lite"/>
    </source>
</evidence>
<name>A0A4Q1BMA2_TREME</name>
<dbReference type="InParanoid" id="A0A4Q1BMA2"/>
<dbReference type="VEuPathDB" id="FungiDB:TREMEDRAFT_61197"/>
<proteinExistence type="predicted"/>
<evidence type="ECO:0000313" key="2">
    <source>
        <dbReference type="EMBL" id="RXK38945.1"/>
    </source>
</evidence>
<keyword evidence="3" id="KW-1185">Reference proteome</keyword>
<feature type="compositionally biased region" description="Acidic residues" evidence="1">
    <location>
        <begin position="223"/>
        <end position="241"/>
    </location>
</feature>
<feature type="compositionally biased region" description="Polar residues" evidence="1">
    <location>
        <begin position="242"/>
        <end position="256"/>
    </location>
</feature>
<comment type="caution">
    <text evidence="2">The sequence shown here is derived from an EMBL/GenBank/DDBJ whole genome shotgun (WGS) entry which is preliminary data.</text>
</comment>
<organism evidence="2 3">
    <name type="scientific">Tremella mesenterica</name>
    <name type="common">Jelly fungus</name>
    <dbReference type="NCBI Taxonomy" id="5217"/>
    <lineage>
        <taxon>Eukaryota</taxon>
        <taxon>Fungi</taxon>
        <taxon>Dikarya</taxon>
        <taxon>Basidiomycota</taxon>
        <taxon>Agaricomycotina</taxon>
        <taxon>Tremellomycetes</taxon>
        <taxon>Tremellales</taxon>
        <taxon>Tremellaceae</taxon>
        <taxon>Tremella</taxon>
    </lineage>
</organism>
<accession>A0A4Q1BMA2</accession>
<sequence length="343" mass="39304">MSIPSAPTLLPQDAFSAQFERDFITWLGEKKFTYTFTDEDIQARRYVLTHDGVPPPNFQPPHNSWLTKVRKQHRLSDNGEEVLYRPSPDSTQWYKLVAMSQVLAVIKRVHCLQTTHAEQNKTHEEIARYYKGVGKKEVVKAIKSCNIRMLKARNKDPGEIHPITSQLPFECGKQDYALDLSHKGSFYKVLPNVEEIRLDGAEFQEEEEEEESQGALNRFQWETDSDKEEEEPGGQEPETESPAENSRLQLPATSSTNPIQQLIDEESNARRNPTASDRLIAKMQEQQAVRRAKLVEQHGRFHKHWVYKTDDKVTLFVPAKDRPGAPASRIPCVQLTGSLISKR</sequence>
<gene>
    <name evidence="2" type="ORF">M231_03790</name>
</gene>
<dbReference type="Proteomes" id="UP000289152">
    <property type="component" value="Unassembled WGS sequence"/>
</dbReference>
<evidence type="ECO:0000313" key="3">
    <source>
        <dbReference type="Proteomes" id="UP000289152"/>
    </source>
</evidence>
<dbReference type="EMBL" id="SDIL01000039">
    <property type="protein sequence ID" value="RXK38945.1"/>
    <property type="molecule type" value="Genomic_DNA"/>
</dbReference>
<protein>
    <submittedName>
        <fullName evidence="2">Uncharacterized protein</fullName>
    </submittedName>
</protein>
<reference evidence="2 3" key="1">
    <citation type="submission" date="2016-06" db="EMBL/GenBank/DDBJ databases">
        <title>Evolution of pathogenesis and genome organization in the Tremellales.</title>
        <authorList>
            <person name="Cuomo C."/>
            <person name="Litvintseva A."/>
            <person name="Heitman J."/>
            <person name="Chen Y."/>
            <person name="Sun S."/>
            <person name="Springer D."/>
            <person name="Dromer F."/>
            <person name="Young S."/>
            <person name="Zeng Q."/>
            <person name="Chapman S."/>
            <person name="Gujja S."/>
            <person name="Saif S."/>
            <person name="Birren B."/>
        </authorList>
    </citation>
    <scope>NUCLEOTIDE SEQUENCE [LARGE SCALE GENOMIC DNA]</scope>
    <source>
        <strain evidence="2 3">ATCC 28783</strain>
    </source>
</reference>
<feature type="compositionally biased region" description="Acidic residues" evidence="1">
    <location>
        <begin position="202"/>
        <end position="212"/>
    </location>
</feature>
<dbReference type="AlphaFoldDB" id="A0A4Q1BMA2"/>